<dbReference type="InterPro" id="IPR009395">
    <property type="entry name" value="BLOC1S1"/>
</dbReference>
<accession>A0A9X6NDK5</accession>
<evidence type="ECO:0000313" key="5">
    <source>
        <dbReference type="Proteomes" id="UP000192578"/>
    </source>
</evidence>
<organism evidence="4 5">
    <name type="scientific">Hypsibius exemplaris</name>
    <name type="common">Freshwater tardigrade</name>
    <dbReference type="NCBI Taxonomy" id="2072580"/>
    <lineage>
        <taxon>Eukaryota</taxon>
        <taxon>Metazoa</taxon>
        <taxon>Ecdysozoa</taxon>
        <taxon>Tardigrada</taxon>
        <taxon>Eutardigrada</taxon>
        <taxon>Parachela</taxon>
        <taxon>Hypsibioidea</taxon>
        <taxon>Hypsibiidae</taxon>
        <taxon>Hypsibius</taxon>
    </lineage>
</organism>
<evidence type="ECO:0000256" key="2">
    <source>
        <dbReference type="ARBA" id="ARBA00019577"/>
    </source>
</evidence>
<dbReference type="Proteomes" id="UP000192578">
    <property type="component" value="Unassembled WGS sequence"/>
</dbReference>
<sequence>MLSNIIRDHQARQKYHKEISERKRKDAMDVADHLTKVLVTSLNTSVAQAYVNQRRIDAEAKALQVRVNRFTQQTQQWLQIADSSTAPQGVGRRGELVEERGARHADRQRYPPSGI</sequence>
<gene>
    <name evidence="4" type="ORF">BV898_16463</name>
</gene>
<evidence type="ECO:0000256" key="3">
    <source>
        <dbReference type="SAM" id="MobiDB-lite"/>
    </source>
</evidence>
<evidence type="ECO:0000313" key="4">
    <source>
        <dbReference type="EMBL" id="OWA52007.1"/>
    </source>
</evidence>
<dbReference type="PANTHER" id="PTHR13073">
    <property type="entry name" value="BLOC-1 COMPLEX SUBUNIT 1"/>
    <property type="match status" value="1"/>
</dbReference>
<name>A0A9X6NDK5_HYPEX</name>
<dbReference type="AlphaFoldDB" id="A0A9X6NDK5"/>
<comment type="caution">
    <text evidence="4">The sequence shown here is derived from an EMBL/GenBank/DDBJ whole genome shotgun (WGS) entry which is preliminary data.</text>
</comment>
<feature type="compositionally biased region" description="Basic and acidic residues" evidence="3">
    <location>
        <begin position="92"/>
        <end position="109"/>
    </location>
</feature>
<feature type="region of interest" description="Disordered" evidence="3">
    <location>
        <begin position="81"/>
        <end position="115"/>
    </location>
</feature>
<keyword evidence="5" id="KW-1185">Reference proteome</keyword>
<dbReference type="Pfam" id="PF06320">
    <property type="entry name" value="GCN5L1"/>
    <property type="match status" value="1"/>
</dbReference>
<dbReference type="PANTHER" id="PTHR13073:SF0">
    <property type="entry name" value="BIOGENESIS OF LYSOSOME-RELATED ORGANELLES COMPLEX 1 SUBUNIT 1"/>
    <property type="match status" value="1"/>
</dbReference>
<comment type="similarity">
    <text evidence="1">Belongs to the BLOC1S1 family.</text>
</comment>
<dbReference type="EMBL" id="MTYJ01000247">
    <property type="protein sequence ID" value="OWA52007.1"/>
    <property type="molecule type" value="Genomic_DNA"/>
</dbReference>
<protein>
    <recommendedName>
        <fullName evidence="2">Biogenesis of lysosome-related organelles complex 1 subunit 1</fullName>
    </recommendedName>
</protein>
<dbReference type="PROSITE" id="PS50096">
    <property type="entry name" value="IQ"/>
    <property type="match status" value="1"/>
</dbReference>
<dbReference type="OrthoDB" id="20018at2759"/>
<dbReference type="GO" id="GO:0016197">
    <property type="term" value="P:endosomal transport"/>
    <property type="evidence" value="ECO:0007669"/>
    <property type="project" value="TreeGrafter"/>
</dbReference>
<evidence type="ECO:0000256" key="1">
    <source>
        <dbReference type="ARBA" id="ARBA00007133"/>
    </source>
</evidence>
<proteinExistence type="inferred from homology"/>
<reference evidence="5" key="1">
    <citation type="submission" date="2017-01" db="EMBL/GenBank/DDBJ databases">
        <title>Comparative genomics of anhydrobiosis in the tardigrade Hypsibius dujardini.</title>
        <authorList>
            <person name="Yoshida Y."/>
            <person name="Koutsovoulos G."/>
            <person name="Laetsch D."/>
            <person name="Stevens L."/>
            <person name="Kumar S."/>
            <person name="Horikawa D."/>
            <person name="Ishino K."/>
            <person name="Komine S."/>
            <person name="Tomita M."/>
            <person name="Blaxter M."/>
            <person name="Arakawa K."/>
        </authorList>
    </citation>
    <scope>NUCLEOTIDE SEQUENCE [LARGE SCALE GENOMIC DNA]</scope>
    <source>
        <strain evidence="5">Z151</strain>
    </source>
</reference>
<dbReference type="GO" id="GO:0031083">
    <property type="term" value="C:BLOC-1 complex"/>
    <property type="evidence" value="ECO:0007669"/>
    <property type="project" value="InterPro"/>
</dbReference>